<dbReference type="AlphaFoldDB" id="A0AAD8JLS1"/>
<evidence type="ECO:0000256" key="1">
    <source>
        <dbReference type="PROSITE-ProRule" id="PRU00221"/>
    </source>
</evidence>
<dbReference type="SMART" id="SM00320">
    <property type="entry name" value="WD40"/>
    <property type="match status" value="5"/>
</dbReference>
<dbReference type="InterPro" id="IPR015943">
    <property type="entry name" value="WD40/YVTN_repeat-like_dom_sf"/>
</dbReference>
<reference evidence="3" key="1">
    <citation type="submission" date="2023-02" db="EMBL/GenBank/DDBJ databases">
        <title>Genome of toxic invasive species Heracleum sosnowskyi carries increased number of genes despite the absence of recent whole-genome duplications.</title>
        <authorList>
            <person name="Schelkunov M."/>
            <person name="Shtratnikova V."/>
            <person name="Makarenko M."/>
            <person name="Klepikova A."/>
            <person name="Omelchenko D."/>
            <person name="Novikova G."/>
            <person name="Obukhova E."/>
            <person name="Bogdanov V."/>
            <person name="Penin A."/>
            <person name="Logacheva M."/>
        </authorList>
    </citation>
    <scope>NUCLEOTIDE SEQUENCE</scope>
    <source>
        <strain evidence="3">Hsosn_3</strain>
        <tissue evidence="3">Leaf</tissue>
    </source>
</reference>
<reference evidence="3" key="2">
    <citation type="submission" date="2023-05" db="EMBL/GenBank/DDBJ databases">
        <authorList>
            <person name="Schelkunov M.I."/>
        </authorList>
    </citation>
    <scope>NUCLEOTIDE SEQUENCE</scope>
    <source>
        <strain evidence="3">Hsosn_3</strain>
        <tissue evidence="3">Leaf</tissue>
    </source>
</reference>
<name>A0AAD8JLS1_9APIA</name>
<feature type="repeat" description="WD" evidence="1">
    <location>
        <begin position="11"/>
        <end position="42"/>
    </location>
</feature>
<gene>
    <name evidence="3" type="ORF">POM88_005233</name>
</gene>
<dbReference type="InterPro" id="IPR001680">
    <property type="entry name" value="WD40_rpt"/>
</dbReference>
<sequence length="723" mass="80265">MHYQVFKSSSVEYKPSPIVALATSPDDSRVAAAREDGSLEIWLGSSRSGAVSWHCQLTIHGDPNSRVSSLVWCHSSGFESFGRLFSSSIDGSISEWDLFELRQKSVVSIGVSIWQMASSPNKNSHSNEKKYSQYIKANNDSSDDDCSESENDDDSVVTTDGSVIEDGNIALACDDGCVRIYTVSDELIYSKSLPRVSGRTLSVTWSPDANKIFSGSSDGFLRCWDPKTAREIYRITVGLGGLGSGPELCIWSLLALRSGTLVSADSSGSVQFWDSQIGTLLQAHSRHKGDVNALSAAPSHNMVFSAGSDGQVILYKLSRDSSRSTDEKSSVRVMKKWVYVGYSRAHTHDVRALTVAVPISREDTFSDEKVKRPRLSYLKWAPMLISAGDDTKLFAYSANEFTQFSPHDICPVPQKPPMQLVLNTVFNQTPLLLSQASKWLDVFCIREKTSVSGSTVSIATTDLVVRVKRNDGKIYVVDVESLKLICTYTPRCKDIDDEITTEPPITRMFTSPNGQWLSAVNCFGDVYIFNLELQRQHWFISRLGGASITAGGFTPRNSNILVITTSNQVYAIDVDAKQLGEWSIRHTLPRDYQEFPGEVIGLTFPPSLNDSSVIVYSARAMCLIDFGTPVYQVDDHDIVKDLDATMWKLESSPLNKKLLKRKKSSDLETKQNGRKDFRFSRFKEPVLFVGHLSKGSLFVMEKPWSQVVTTFDAPPVHKHIYGT</sequence>
<evidence type="ECO:0000313" key="4">
    <source>
        <dbReference type="Proteomes" id="UP001237642"/>
    </source>
</evidence>
<comment type="caution">
    <text evidence="3">The sequence shown here is derived from an EMBL/GenBank/DDBJ whole genome shotgun (WGS) entry which is preliminary data.</text>
</comment>
<dbReference type="PROSITE" id="PS50082">
    <property type="entry name" value="WD_REPEATS_2"/>
    <property type="match status" value="3"/>
</dbReference>
<feature type="repeat" description="WD" evidence="1">
    <location>
        <begin position="284"/>
        <end position="325"/>
    </location>
</feature>
<dbReference type="PROSITE" id="PS50294">
    <property type="entry name" value="WD_REPEATS_REGION"/>
    <property type="match status" value="1"/>
</dbReference>
<keyword evidence="4" id="KW-1185">Reference proteome</keyword>
<accession>A0AAD8JLS1</accession>
<dbReference type="EMBL" id="JAUIZM010000001">
    <property type="protein sequence ID" value="KAK1405628.1"/>
    <property type="molecule type" value="Genomic_DNA"/>
</dbReference>
<dbReference type="PANTHER" id="PTHR45086">
    <property type="entry name" value="WD REPEAT-CONTAINING PROTEIN PCN"/>
    <property type="match status" value="1"/>
</dbReference>
<feature type="region of interest" description="Disordered" evidence="2">
    <location>
        <begin position="139"/>
        <end position="159"/>
    </location>
</feature>
<dbReference type="Pfam" id="PF00400">
    <property type="entry name" value="WD40"/>
    <property type="match status" value="2"/>
</dbReference>
<dbReference type="Proteomes" id="UP001237642">
    <property type="component" value="Unassembled WGS sequence"/>
</dbReference>
<dbReference type="GO" id="GO:0010073">
    <property type="term" value="P:meristem maintenance"/>
    <property type="evidence" value="ECO:0007669"/>
    <property type="project" value="InterPro"/>
</dbReference>
<dbReference type="InterPro" id="IPR036322">
    <property type="entry name" value="WD40_repeat_dom_sf"/>
</dbReference>
<dbReference type="PANTHER" id="PTHR45086:SF1">
    <property type="entry name" value="WD REPEAT-CONTAINING PROTEIN PCN"/>
    <property type="match status" value="1"/>
</dbReference>
<feature type="compositionally biased region" description="Acidic residues" evidence="2">
    <location>
        <begin position="141"/>
        <end position="155"/>
    </location>
</feature>
<dbReference type="Gene3D" id="2.130.10.10">
    <property type="entry name" value="YVTN repeat-like/Quinoprotein amine dehydrogenase"/>
    <property type="match status" value="3"/>
</dbReference>
<dbReference type="GO" id="GO:0035266">
    <property type="term" value="P:meristem growth"/>
    <property type="evidence" value="ECO:0007669"/>
    <property type="project" value="InterPro"/>
</dbReference>
<feature type="repeat" description="WD" evidence="1">
    <location>
        <begin position="202"/>
        <end position="234"/>
    </location>
</feature>
<protein>
    <submittedName>
        <fullName evidence="3">U3 small nucleolar RNA-associated protein 4</fullName>
    </submittedName>
</protein>
<dbReference type="InterPro" id="IPR044622">
    <property type="entry name" value="PCN"/>
</dbReference>
<proteinExistence type="predicted"/>
<keyword evidence="1" id="KW-0853">WD repeat</keyword>
<organism evidence="3 4">
    <name type="scientific">Heracleum sosnowskyi</name>
    <dbReference type="NCBI Taxonomy" id="360622"/>
    <lineage>
        <taxon>Eukaryota</taxon>
        <taxon>Viridiplantae</taxon>
        <taxon>Streptophyta</taxon>
        <taxon>Embryophyta</taxon>
        <taxon>Tracheophyta</taxon>
        <taxon>Spermatophyta</taxon>
        <taxon>Magnoliopsida</taxon>
        <taxon>eudicotyledons</taxon>
        <taxon>Gunneridae</taxon>
        <taxon>Pentapetalae</taxon>
        <taxon>asterids</taxon>
        <taxon>campanulids</taxon>
        <taxon>Apiales</taxon>
        <taxon>Apiaceae</taxon>
        <taxon>Apioideae</taxon>
        <taxon>apioid superclade</taxon>
        <taxon>Tordylieae</taxon>
        <taxon>Tordyliinae</taxon>
        <taxon>Heracleum</taxon>
    </lineage>
</organism>
<dbReference type="SUPFAM" id="SSF50978">
    <property type="entry name" value="WD40 repeat-like"/>
    <property type="match status" value="2"/>
</dbReference>
<evidence type="ECO:0000256" key="2">
    <source>
        <dbReference type="SAM" id="MobiDB-lite"/>
    </source>
</evidence>
<evidence type="ECO:0000313" key="3">
    <source>
        <dbReference type="EMBL" id="KAK1405628.1"/>
    </source>
</evidence>